<evidence type="ECO:0000313" key="5">
    <source>
        <dbReference type="EMBL" id="MCG4529116.1"/>
    </source>
</evidence>
<dbReference type="InterPro" id="IPR018389">
    <property type="entry name" value="DctP_fam"/>
</dbReference>
<dbReference type="Pfam" id="PF03480">
    <property type="entry name" value="DctP"/>
    <property type="match status" value="1"/>
</dbReference>
<evidence type="ECO:0000256" key="4">
    <source>
        <dbReference type="SAM" id="SignalP"/>
    </source>
</evidence>
<dbReference type="Proteomes" id="UP001200313">
    <property type="component" value="Unassembled WGS sequence"/>
</dbReference>
<dbReference type="RefSeq" id="WP_238075342.1">
    <property type="nucleotide sequence ID" value="NZ_JAKNJB010000061.1"/>
</dbReference>
<dbReference type="PROSITE" id="PS51257">
    <property type="entry name" value="PROKAR_LIPOPROTEIN"/>
    <property type="match status" value="1"/>
</dbReference>
<dbReference type="PANTHER" id="PTHR33376:SF7">
    <property type="entry name" value="C4-DICARBOXYLATE-BINDING PROTEIN DCTB"/>
    <property type="match status" value="1"/>
</dbReference>
<dbReference type="PIRSF" id="PIRSF006470">
    <property type="entry name" value="DctB"/>
    <property type="match status" value="1"/>
</dbReference>
<keyword evidence="6" id="KW-1185">Reference proteome</keyword>
<dbReference type="NCBIfam" id="TIGR00787">
    <property type="entry name" value="dctP"/>
    <property type="match status" value="1"/>
</dbReference>
<dbReference type="NCBIfam" id="NF037995">
    <property type="entry name" value="TRAP_S1"/>
    <property type="match status" value="1"/>
</dbReference>
<comment type="caution">
    <text evidence="5">The sequence shown here is derived from an EMBL/GenBank/DDBJ whole genome shotgun (WGS) entry which is preliminary data.</text>
</comment>
<evidence type="ECO:0000256" key="3">
    <source>
        <dbReference type="ARBA" id="ARBA00022729"/>
    </source>
</evidence>
<protein>
    <submittedName>
        <fullName evidence="5">TRAP transporter substrate-binding protein</fullName>
    </submittedName>
</protein>
<dbReference type="InterPro" id="IPR038404">
    <property type="entry name" value="TRAP_DctP_sf"/>
</dbReference>
<sequence length="355" mass="39193">MKKTLSLMLVLAMLACSSAVLTSCSSSPQKSSTSPAPSSSAYSESAFANLEAVTWRFSTQSGSQTVVGKMANWIADEVATRTDGKFTIEVYTDAILYSDRECIEALAAGSIEAGQGSYGTLSKFADYCNVVSLPYLASSWEELNALCFGDDFAGARELLSDSIQAVGLHPLSFYSTGLRNFSNNVRPVNTMADMAGLKVRVQQNDVYIDTFNALGAYPVPMAASEVLVSLQQGTIDAEENPLDFIYNDGFYEFQQYITRTNHIATFSGYYVSQKAWDALPEEFQEVYTAVTTEACQKIMQQTQEDEEHYRQVLTDAGCEVIDMSEEALAEMQTTCKETVWPKYADKYAEFLAYFE</sequence>
<organism evidence="5 6">
    <name type="scientific">Intestinimonas massiliensis</name>
    <name type="common">ex Afouda et al. 2020</name>
    <dbReference type="NCBI Taxonomy" id="1673721"/>
    <lineage>
        <taxon>Bacteria</taxon>
        <taxon>Bacillati</taxon>
        <taxon>Bacillota</taxon>
        <taxon>Clostridia</taxon>
        <taxon>Eubacteriales</taxon>
        <taxon>Intestinimonas</taxon>
    </lineage>
</organism>
<proteinExistence type="inferred from homology"/>
<dbReference type="EMBL" id="JAKNJB010000061">
    <property type="protein sequence ID" value="MCG4529116.1"/>
    <property type="molecule type" value="Genomic_DNA"/>
</dbReference>
<reference evidence="5 6" key="1">
    <citation type="submission" date="2022-01" db="EMBL/GenBank/DDBJ databases">
        <title>Collection of gut derived symbiotic bacterial strains cultured from healthy donors.</title>
        <authorList>
            <person name="Lin H."/>
            <person name="Kohout C."/>
            <person name="Waligurski E."/>
            <person name="Pamer E.G."/>
        </authorList>
    </citation>
    <scope>NUCLEOTIDE SEQUENCE [LARGE SCALE GENOMIC DNA]</scope>
    <source>
        <strain evidence="5 6">DFI.3.7</strain>
    </source>
</reference>
<dbReference type="PANTHER" id="PTHR33376">
    <property type="match status" value="1"/>
</dbReference>
<evidence type="ECO:0000256" key="1">
    <source>
        <dbReference type="ARBA" id="ARBA00009023"/>
    </source>
</evidence>
<gene>
    <name evidence="5" type="ORF">L0P79_18965</name>
</gene>
<dbReference type="Gene3D" id="3.40.190.170">
    <property type="entry name" value="Bacterial extracellular solute-binding protein, family 7"/>
    <property type="match status" value="1"/>
</dbReference>
<keyword evidence="2" id="KW-0813">Transport</keyword>
<name>A0ABS9MF62_9FIRM</name>
<feature type="signal peptide" evidence="4">
    <location>
        <begin position="1"/>
        <end position="22"/>
    </location>
</feature>
<dbReference type="InterPro" id="IPR004682">
    <property type="entry name" value="TRAP_DctP"/>
</dbReference>
<accession>A0ABS9MF62</accession>
<evidence type="ECO:0000256" key="2">
    <source>
        <dbReference type="ARBA" id="ARBA00022448"/>
    </source>
</evidence>
<dbReference type="CDD" id="cd13603">
    <property type="entry name" value="PBP2_TRAP_Siap_TeaA_like"/>
    <property type="match status" value="1"/>
</dbReference>
<evidence type="ECO:0000313" key="6">
    <source>
        <dbReference type="Proteomes" id="UP001200313"/>
    </source>
</evidence>
<comment type="similarity">
    <text evidence="1">Belongs to the bacterial solute-binding protein 7 family.</text>
</comment>
<keyword evidence="3 4" id="KW-0732">Signal</keyword>
<feature type="chain" id="PRO_5046506991" evidence="4">
    <location>
        <begin position="23"/>
        <end position="355"/>
    </location>
</feature>